<protein>
    <submittedName>
        <fullName evidence="1">Uncharacterized protein</fullName>
    </submittedName>
</protein>
<dbReference type="Proteomes" id="UP000293369">
    <property type="component" value="Unassembled WGS sequence"/>
</dbReference>
<dbReference type="AlphaFoldDB" id="A0A4Q7CXE5"/>
<dbReference type="EMBL" id="SGFE01000025">
    <property type="protein sequence ID" value="RZI31016.1"/>
    <property type="molecule type" value="Genomic_DNA"/>
</dbReference>
<accession>A0A4Q7CXE5</accession>
<dbReference type="RefSeq" id="WP_130138594.1">
    <property type="nucleotide sequence ID" value="NZ_SGFE01000025.1"/>
</dbReference>
<evidence type="ECO:0000313" key="1">
    <source>
        <dbReference type="EMBL" id="RZI31016.1"/>
    </source>
</evidence>
<comment type="caution">
    <text evidence="1">The sequence shown here is derived from an EMBL/GenBank/DDBJ whole genome shotgun (WGS) entry which is preliminary data.</text>
</comment>
<evidence type="ECO:0000313" key="2">
    <source>
        <dbReference type="Proteomes" id="UP000293369"/>
    </source>
</evidence>
<sequence>MSDDFRPFTAVEVGNHLDYIRLKIWVKLFKPCHLCMRYRLDRNSIVLSRSAFDYYKNPASTLKNIIYQDHKIKIIVMVFSSDTVIAPTLLGQPINNFRELYGRIT</sequence>
<reference evidence="1 2" key="1">
    <citation type="submission" date="2019-02" db="EMBL/GenBank/DDBJ databases">
        <title>Pseudomonas spp from wheat grain.</title>
        <authorList>
            <person name="Cho G.-S."/>
            <person name="Franz C.M.A.P."/>
        </authorList>
    </citation>
    <scope>NUCLEOTIDE SEQUENCE [LARGE SCALE GENOMIC DNA]</scope>
    <source>
        <strain evidence="1 2">133NRW</strain>
    </source>
</reference>
<gene>
    <name evidence="1" type="ORF">EUX57_14240</name>
</gene>
<organism evidence="1 2">
    <name type="scientific">Pseudomonas orientalis</name>
    <dbReference type="NCBI Taxonomy" id="76758"/>
    <lineage>
        <taxon>Bacteria</taxon>
        <taxon>Pseudomonadati</taxon>
        <taxon>Pseudomonadota</taxon>
        <taxon>Gammaproteobacteria</taxon>
        <taxon>Pseudomonadales</taxon>
        <taxon>Pseudomonadaceae</taxon>
        <taxon>Pseudomonas</taxon>
    </lineage>
</organism>
<name>A0A4Q7CXE5_9PSED</name>
<proteinExistence type="predicted"/>